<accession>A0A9P5E821</accession>
<gene>
    <name evidence="2" type="ORF">FAGAP_13366</name>
</gene>
<dbReference type="OrthoDB" id="543156at2759"/>
<protein>
    <submittedName>
        <fullName evidence="2">DJ-1 family</fullName>
    </submittedName>
</protein>
<dbReference type="CDD" id="cd03139">
    <property type="entry name" value="GATase1_PfpI_2"/>
    <property type="match status" value="1"/>
</dbReference>
<dbReference type="InterPro" id="IPR002818">
    <property type="entry name" value="DJ-1/PfpI"/>
</dbReference>
<dbReference type="Pfam" id="PF01965">
    <property type="entry name" value="DJ-1_PfpI"/>
    <property type="match status" value="1"/>
</dbReference>
<evidence type="ECO:0000259" key="1">
    <source>
        <dbReference type="Pfam" id="PF01965"/>
    </source>
</evidence>
<reference evidence="2" key="1">
    <citation type="submission" date="2020-01" db="EMBL/GenBank/DDBJ databases">
        <title>Identification and distribution of gene clusters putatively required for synthesis of sphingolipid metabolism inhibitors in phylogenetically diverse species of the filamentous fungus Fusarium.</title>
        <authorList>
            <person name="Kim H.-S."/>
            <person name="Busman M."/>
            <person name="Brown D.W."/>
            <person name="Divon H."/>
            <person name="Uhlig S."/>
            <person name="Proctor R.H."/>
        </authorList>
    </citation>
    <scope>NUCLEOTIDE SEQUENCE</scope>
    <source>
        <strain evidence="2">NRRL 31653</strain>
    </source>
</reference>
<dbReference type="InterPro" id="IPR052158">
    <property type="entry name" value="INH-QAR"/>
</dbReference>
<dbReference type="SUPFAM" id="SSF52317">
    <property type="entry name" value="Class I glutamine amidotransferase-like"/>
    <property type="match status" value="1"/>
</dbReference>
<name>A0A9P5E821_9HYPO</name>
<dbReference type="InterPro" id="IPR029062">
    <property type="entry name" value="Class_I_gatase-like"/>
</dbReference>
<evidence type="ECO:0000313" key="2">
    <source>
        <dbReference type="EMBL" id="KAF4473209.1"/>
    </source>
</evidence>
<sequence>MAPISVGSLVYEYQAIDIIAPLDLISSGSKSLVQSLRKYGPINDNVIANAPDFTFHHIGLNLDPVHLTAGIVIMPTCTVDNAPELDILMLGGPGPSGFRLDEKFAEYIRHHVAVGKLLFTNCTGAFVAAEAGVLNGRAATVNHVEYEWVKKRHPSVNWTKDTKWVVDGNIWTASGAVAGMDMVAHWMKENYGMELLITAAMGLEYNPRDREGILDIIPKRYNPSGEQISTHVFKYYKSY</sequence>
<organism evidence="2 3">
    <name type="scientific">Fusarium agapanthi</name>
    <dbReference type="NCBI Taxonomy" id="1803897"/>
    <lineage>
        <taxon>Eukaryota</taxon>
        <taxon>Fungi</taxon>
        <taxon>Dikarya</taxon>
        <taxon>Ascomycota</taxon>
        <taxon>Pezizomycotina</taxon>
        <taxon>Sordariomycetes</taxon>
        <taxon>Hypocreomycetidae</taxon>
        <taxon>Hypocreales</taxon>
        <taxon>Nectriaceae</taxon>
        <taxon>Fusarium</taxon>
        <taxon>Fusarium fujikuroi species complex</taxon>
    </lineage>
</organism>
<feature type="domain" description="DJ-1/PfpI" evidence="1">
    <location>
        <begin position="51"/>
        <end position="188"/>
    </location>
</feature>
<dbReference type="AlphaFoldDB" id="A0A9P5E821"/>
<dbReference type="PANTHER" id="PTHR43130:SF7">
    <property type="entry name" value="DJ-1_PFPI DOMAIN-CONTAINING PROTEIN"/>
    <property type="match status" value="1"/>
</dbReference>
<dbReference type="PANTHER" id="PTHR43130">
    <property type="entry name" value="ARAC-FAMILY TRANSCRIPTIONAL REGULATOR"/>
    <property type="match status" value="1"/>
</dbReference>
<dbReference type="Gene3D" id="3.40.50.880">
    <property type="match status" value="1"/>
</dbReference>
<comment type="caution">
    <text evidence="2">The sequence shown here is derived from an EMBL/GenBank/DDBJ whole genome shotgun (WGS) entry which is preliminary data.</text>
</comment>
<proteinExistence type="predicted"/>
<dbReference type="EMBL" id="LUFC02001901">
    <property type="protein sequence ID" value="KAF4473209.1"/>
    <property type="molecule type" value="Genomic_DNA"/>
</dbReference>
<evidence type="ECO:0000313" key="3">
    <source>
        <dbReference type="Proteomes" id="UP000737391"/>
    </source>
</evidence>
<dbReference type="Proteomes" id="UP000737391">
    <property type="component" value="Unassembled WGS sequence"/>
</dbReference>
<keyword evidence="3" id="KW-1185">Reference proteome</keyword>